<dbReference type="KEGG" id="psuu:Psuf_039590"/>
<name>A0A6F8YKQ4_9ACTN</name>
<evidence type="ECO:0000259" key="3">
    <source>
        <dbReference type="Pfam" id="PF26571"/>
    </source>
</evidence>
<dbReference type="Pfam" id="PF26571">
    <property type="entry name" value="VldE"/>
    <property type="match status" value="1"/>
</dbReference>
<feature type="coiled-coil region" evidence="1">
    <location>
        <begin position="137"/>
        <end position="178"/>
    </location>
</feature>
<proteinExistence type="predicted"/>
<feature type="signal peptide" evidence="2">
    <location>
        <begin position="1"/>
        <end position="32"/>
    </location>
</feature>
<reference evidence="4 5" key="1">
    <citation type="submission" date="2020-03" db="EMBL/GenBank/DDBJ databases">
        <title>Whole genome shotgun sequence of Phytohabitans suffuscus NBRC 105367.</title>
        <authorList>
            <person name="Komaki H."/>
            <person name="Tamura T."/>
        </authorList>
    </citation>
    <scope>NUCLEOTIDE SEQUENCE [LARGE SCALE GENOMIC DNA]</scope>
    <source>
        <strain evidence="4 5">NBRC 105367</strain>
    </source>
</reference>
<dbReference type="AlphaFoldDB" id="A0A6F8YKQ4"/>
<dbReference type="Proteomes" id="UP000503011">
    <property type="component" value="Chromosome"/>
</dbReference>
<dbReference type="InterPro" id="IPR058593">
    <property type="entry name" value="ARB_07466-like_C"/>
</dbReference>
<protein>
    <recommendedName>
        <fullName evidence="3">ARB-07466-like C-terminal domain-containing protein</fullName>
    </recommendedName>
</protein>
<feature type="domain" description="ARB-07466-like C-terminal" evidence="3">
    <location>
        <begin position="219"/>
        <end position="327"/>
    </location>
</feature>
<feature type="chain" id="PRO_5026023584" description="ARB-07466-like C-terminal domain-containing protein" evidence="2">
    <location>
        <begin position="33"/>
        <end position="335"/>
    </location>
</feature>
<evidence type="ECO:0000313" key="5">
    <source>
        <dbReference type="Proteomes" id="UP000503011"/>
    </source>
</evidence>
<evidence type="ECO:0000256" key="2">
    <source>
        <dbReference type="SAM" id="SignalP"/>
    </source>
</evidence>
<sequence length="335" mass="36031">MSPVGSRTVPRRPVAVLLGLVLAWVATGPAAAAPNTDDEGASKTLRVQLEAANKGHIEAKAKLGNSKKRQLELSLQLKKVEEDLARTTNEVALLAAESYRVGRLTPINLMLNSASPNEFLERASGIELLAQRDGAAMRRLTESREEVRRTKAAIDNEIREQAKQVAIMAAKKKDLEKALGIGTAGGFVDANSPLAKPAPRNSDGSWPSERCIVDDPTTSGCITARTLHAYNQSRAAGFKRYTSCKRSGGGGEHPLGRACDFSSATSTFKNSDATGDDKSYGDRLAAYLVKNADRLGVLYVIWYRQIWSPGSGWKAYSGSGSAAARHTNHVHLSMI</sequence>
<organism evidence="4 5">
    <name type="scientific">Phytohabitans suffuscus</name>
    <dbReference type="NCBI Taxonomy" id="624315"/>
    <lineage>
        <taxon>Bacteria</taxon>
        <taxon>Bacillati</taxon>
        <taxon>Actinomycetota</taxon>
        <taxon>Actinomycetes</taxon>
        <taxon>Micromonosporales</taxon>
        <taxon>Micromonosporaceae</taxon>
    </lineage>
</organism>
<evidence type="ECO:0000256" key="1">
    <source>
        <dbReference type="SAM" id="Coils"/>
    </source>
</evidence>
<feature type="coiled-coil region" evidence="1">
    <location>
        <begin position="70"/>
        <end position="97"/>
    </location>
</feature>
<dbReference type="EMBL" id="AP022871">
    <property type="protein sequence ID" value="BCB86646.1"/>
    <property type="molecule type" value="Genomic_DNA"/>
</dbReference>
<accession>A0A6F8YKQ4</accession>
<keyword evidence="2" id="KW-0732">Signal</keyword>
<dbReference type="Gene3D" id="6.10.250.3150">
    <property type="match status" value="1"/>
</dbReference>
<gene>
    <name evidence="4" type="ORF">Psuf_039590</name>
</gene>
<keyword evidence="1" id="KW-0175">Coiled coil</keyword>
<keyword evidence="5" id="KW-1185">Reference proteome</keyword>
<evidence type="ECO:0000313" key="4">
    <source>
        <dbReference type="EMBL" id="BCB86646.1"/>
    </source>
</evidence>
<reference evidence="4 5" key="2">
    <citation type="submission" date="2020-03" db="EMBL/GenBank/DDBJ databases">
        <authorList>
            <person name="Ichikawa N."/>
            <person name="Kimura A."/>
            <person name="Kitahashi Y."/>
            <person name="Uohara A."/>
        </authorList>
    </citation>
    <scope>NUCLEOTIDE SEQUENCE [LARGE SCALE GENOMIC DNA]</scope>
    <source>
        <strain evidence="4 5">NBRC 105367</strain>
    </source>
</reference>